<dbReference type="GeneID" id="123507557"/>
<dbReference type="OrthoDB" id="6375046at2759"/>
<dbReference type="RefSeq" id="XP_045116417.1">
    <property type="nucleotide sequence ID" value="XM_045260482.1"/>
</dbReference>
<reference evidence="2" key="1">
    <citation type="journal article" date="2012" name="Fish Shellfish Immunol.">
        <title>Crustins from eyestalk cDNA library of swimming crab Portunus trituberculatus: Molecular characterization, genomic organization and expression analysis.</title>
        <authorList>
            <person name="Cui Z."/>
            <person name="Song C."/>
            <person name="Liu Y."/>
            <person name="Wang S."/>
            <person name="Li Q."/>
            <person name="Li X."/>
        </authorList>
    </citation>
    <scope>NUCLEOTIDE SEQUENCE</scope>
</reference>
<keyword evidence="1" id="KW-0732">Signal</keyword>
<feature type="chain" id="PRO_5003877317" evidence="1">
    <location>
        <begin position="22"/>
        <end position="98"/>
    </location>
</feature>
<protein>
    <submittedName>
        <fullName evidence="2">Crustin 2</fullName>
    </submittedName>
</protein>
<dbReference type="PROSITE" id="PS51257">
    <property type="entry name" value="PROKAR_LIPOPROTEIN"/>
    <property type="match status" value="1"/>
</dbReference>
<organism evidence="2">
    <name type="scientific">Portunus trituberculatus</name>
    <name type="common">Swimming crab</name>
    <name type="synonym">Neptunus trituberculatus</name>
    <dbReference type="NCBI Taxonomy" id="210409"/>
    <lineage>
        <taxon>Eukaryota</taxon>
        <taxon>Metazoa</taxon>
        <taxon>Ecdysozoa</taxon>
        <taxon>Arthropoda</taxon>
        <taxon>Crustacea</taxon>
        <taxon>Multicrustacea</taxon>
        <taxon>Malacostraca</taxon>
        <taxon>Eumalacostraca</taxon>
        <taxon>Eucarida</taxon>
        <taxon>Decapoda</taxon>
        <taxon>Pleocyemata</taxon>
        <taxon>Brachyura</taxon>
        <taxon>Eubrachyura</taxon>
        <taxon>Portunoidea</taxon>
        <taxon>Portunidae</taxon>
        <taxon>Portuninae</taxon>
        <taxon>Portunus</taxon>
    </lineage>
</organism>
<sequence>MQNRVVCLMVVMAVAMSVASASSCSTFCKDPYLNIQGEYVCCDKNPGTCPERDECPPLAQEDVRQGIRFCHYDPECHPNEKCCFDICIKQKVCKLADP</sequence>
<name>K4I129_PORTR</name>
<dbReference type="EMBL" id="JQ728435">
    <property type="protein sequence ID" value="AFU61590.1"/>
    <property type="molecule type" value="mRNA"/>
</dbReference>
<feature type="signal peptide" evidence="1">
    <location>
        <begin position="1"/>
        <end position="21"/>
    </location>
</feature>
<accession>K4I129</accession>
<dbReference type="KEGG" id="ptru:123507557"/>
<evidence type="ECO:0000256" key="1">
    <source>
        <dbReference type="SAM" id="SignalP"/>
    </source>
</evidence>
<dbReference type="AlphaFoldDB" id="K4I129"/>
<evidence type="ECO:0000313" key="2">
    <source>
        <dbReference type="EMBL" id="AFU61590.1"/>
    </source>
</evidence>
<proteinExistence type="evidence at transcript level"/>